<reference evidence="2" key="1">
    <citation type="submission" date="2015-04" db="UniProtKB">
        <authorList>
            <consortium name="EnsemblPlants"/>
        </authorList>
    </citation>
    <scope>IDENTIFICATION</scope>
    <source>
        <strain evidence="2">SL10</strain>
    </source>
</reference>
<evidence type="ECO:0000256" key="1">
    <source>
        <dbReference type="SAM" id="MobiDB-lite"/>
    </source>
</evidence>
<dbReference type="AlphaFoldDB" id="A0A0E0FHC1"/>
<accession>A0A0E0FHC1</accession>
<dbReference type="EnsemblPlants" id="ONIVA01G06410.1">
    <property type="protein sequence ID" value="ONIVA01G06410.1"/>
    <property type="gene ID" value="ONIVA01G06410"/>
</dbReference>
<protein>
    <submittedName>
        <fullName evidence="2">Uncharacterized protein</fullName>
    </submittedName>
</protein>
<feature type="region of interest" description="Disordered" evidence="1">
    <location>
        <begin position="34"/>
        <end position="70"/>
    </location>
</feature>
<evidence type="ECO:0000313" key="2">
    <source>
        <dbReference type="EnsemblPlants" id="ONIVA01G06410.1"/>
    </source>
</evidence>
<proteinExistence type="predicted"/>
<dbReference type="Gramene" id="ONIVA01G06410.1">
    <property type="protein sequence ID" value="ONIVA01G06410.1"/>
    <property type="gene ID" value="ONIVA01G06410"/>
</dbReference>
<sequence length="70" mass="8153">MSTLCTCREYVRWLPNDSRHVHARLDLATEAIAREGDTEEEASHTMAVGRETTKRREQKEEERIGDYGPY</sequence>
<organism evidence="2">
    <name type="scientific">Oryza nivara</name>
    <name type="common">Indian wild rice</name>
    <name type="synonym">Oryza sativa f. spontanea</name>
    <dbReference type="NCBI Taxonomy" id="4536"/>
    <lineage>
        <taxon>Eukaryota</taxon>
        <taxon>Viridiplantae</taxon>
        <taxon>Streptophyta</taxon>
        <taxon>Embryophyta</taxon>
        <taxon>Tracheophyta</taxon>
        <taxon>Spermatophyta</taxon>
        <taxon>Magnoliopsida</taxon>
        <taxon>Liliopsida</taxon>
        <taxon>Poales</taxon>
        <taxon>Poaceae</taxon>
        <taxon>BOP clade</taxon>
        <taxon>Oryzoideae</taxon>
        <taxon>Oryzeae</taxon>
        <taxon>Oryzinae</taxon>
        <taxon>Oryza</taxon>
    </lineage>
</organism>
<dbReference type="Proteomes" id="UP000006591">
    <property type="component" value="Chromosome 1"/>
</dbReference>
<reference evidence="2" key="2">
    <citation type="submission" date="2018-04" db="EMBL/GenBank/DDBJ databases">
        <title>OnivRS2 (Oryza nivara Reference Sequence Version 2).</title>
        <authorList>
            <person name="Zhang J."/>
            <person name="Kudrna D."/>
            <person name="Lee S."/>
            <person name="Talag J."/>
            <person name="Rajasekar S."/>
            <person name="Welchert J."/>
            <person name="Hsing Y.-I."/>
            <person name="Wing R.A."/>
        </authorList>
    </citation>
    <scope>NUCLEOTIDE SEQUENCE [LARGE SCALE GENOMIC DNA]</scope>
</reference>
<evidence type="ECO:0000313" key="3">
    <source>
        <dbReference type="Proteomes" id="UP000006591"/>
    </source>
</evidence>
<keyword evidence="3" id="KW-1185">Reference proteome</keyword>
<feature type="compositionally biased region" description="Basic and acidic residues" evidence="1">
    <location>
        <begin position="51"/>
        <end position="70"/>
    </location>
</feature>
<dbReference type="HOGENOM" id="CLU_2762109_0_0_1"/>
<name>A0A0E0FHC1_ORYNI</name>